<dbReference type="PROSITE" id="PS51257">
    <property type="entry name" value="PROKAR_LIPOPROTEIN"/>
    <property type="match status" value="1"/>
</dbReference>
<name>A0ABS9BC92_9BACT</name>
<dbReference type="Gene3D" id="1.25.40.390">
    <property type="match status" value="1"/>
</dbReference>
<accession>A0ABS9BC92</accession>
<dbReference type="Pfam" id="PF12771">
    <property type="entry name" value="SusD-like_2"/>
    <property type="match status" value="1"/>
</dbReference>
<keyword evidence="2" id="KW-1185">Reference proteome</keyword>
<sequence length="531" mass="60900">MGRIIHHMLLLLVAGFLGTGCSKKLERLYNDPDQLTTARVEKLFTEMLNNYRIRPSYWEMRTFVVMHSGIYSQTVGYLNTPGVYWQNPSYIESRWNDFYRPVGSGTGTMALYREMQKIHRDLPAVEKEKASLFLNAAKVIFYDQACQMVDLWGDIPFTEAGSLNASGEAKMAKFDDAADIYQEAIEQLKVLNAYFAALAPDPATANLFRTQDILLNGNLQKWQRYANALRLRLLMRISHVNETYAKAQVTELLTNTVVNPLLSEEADYNVEQEDILLAPLADNTLDLRFALTELTNYSAPQHLLEEVLLPAADPRIPVLFDKFGVSTGAGFVPNEEYRALPVKWSLEQQQVNLGKFAILDSATFIFNPHIPGILMTAAEVSFLKAEAFLRWGGGDPDMYFKLGIRQSTRFYYYLNRLNSSFKRPEPRPNPESMEAFLQQESVRLAGSAEDKYRKIATQRWVHFGFLQANQAWAELRRTGYPKLEFRVNSQPQAPLPPRRLLYPGNEVTYNVNYVAVRDKDKTYFPIFWQVR</sequence>
<evidence type="ECO:0000313" key="1">
    <source>
        <dbReference type="EMBL" id="MCF1713232.1"/>
    </source>
</evidence>
<dbReference type="Proteomes" id="UP001200145">
    <property type="component" value="Unassembled WGS sequence"/>
</dbReference>
<dbReference type="InterPro" id="IPR011990">
    <property type="entry name" value="TPR-like_helical_dom_sf"/>
</dbReference>
<comment type="caution">
    <text evidence="1">The sequence shown here is derived from an EMBL/GenBank/DDBJ whole genome shotgun (WGS) entry which is preliminary data.</text>
</comment>
<proteinExistence type="predicted"/>
<keyword evidence="1" id="KW-0449">Lipoprotein</keyword>
<dbReference type="SUPFAM" id="SSF48452">
    <property type="entry name" value="TPR-like"/>
    <property type="match status" value="1"/>
</dbReference>
<dbReference type="EMBL" id="JAKEVY010000001">
    <property type="protein sequence ID" value="MCF1713232.1"/>
    <property type="molecule type" value="Genomic_DNA"/>
</dbReference>
<dbReference type="RefSeq" id="WP_234863723.1">
    <property type="nucleotide sequence ID" value="NZ_JAKEVY010000001.1"/>
</dbReference>
<evidence type="ECO:0000313" key="2">
    <source>
        <dbReference type="Proteomes" id="UP001200145"/>
    </source>
</evidence>
<organism evidence="1 2">
    <name type="scientific">Flavihumibacter fluminis</name>
    <dbReference type="NCBI Taxonomy" id="2909236"/>
    <lineage>
        <taxon>Bacteria</taxon>
        <taxon>Pseudomonadati</taxon>
        <taxon>Bacteroidota</taxon>
        <taxon>Chitinophagia</taxon>
        <taxon>Chitinophagales</taxon>
        <taxon>Chitinophagaceae</taxon>
        <taxon>Flavihumibacter</taxon>
    </lineage>
</organism>
<gene>
    <name evidence="1" type="ORF">L0U88_01155</name>
</gene>
<dbReference type="InterPro" id="IPR041662">
    <property type="entry name" value="SusD-like_2"/>
</dbReference>
<protein>
    <submittedName>
        <fullName evidence="1">SusD/RagB family nutrient-binding outer membrane lipoprotein</fullName>
    </submittedName>
</protein>
<reference evidence="1 2" key="1">
    <citation type="submission" date="2022-01" db="EMBL/GenBank/DDBJ databases">
        <title>Flavihumibacter sp. nov., isolated from sediment of a river.</title>
        <authorList>
            <person name="Liu H."/>
        </authorList>
    </citation>
    <scope>NUCLEOTIDE SEQUENCE [LARGE SCALE GENOMIC DNA]</scope>
    <source>
        <strain evidence="1 2">RY-1</strain>
    </source>
</reference>